<gene>
    <name evidence="1" type="ORF">B4O97_13975</name>
</gene>
<dbReference type="Gene3D" id="3.40.50.300">
    <property type="entry name" value="P-loop containing nucleotide triphosphate hydrolases"/>
    <property type="match status" value="1"/>
</dbReference>
<protein>
    <recommendedName>
        <fullName evidence="3">NTPase</fullName>
    </recommendedName>
</protein>
<dbReference type="STRING" id="1963862.B4O97_13975"/>
<dbReference type="OrthoDB" id="9788394at2"/>
<dbReference type="InterPro" id="IPR027417">
    <property type="entry name" value="P-loop_NTPase"/>
</dbReference>
<organism evidence="1 2">
    <name type="scientific">Marispirochaeta aestuarii</name>
    <dbReference type="NCBI Taxonomy" id="1963862"/>
    <lineage>
        <taxon>Bacteria</taxon>
        <taxon>Pseudomonadati</taxon>
        <taxon>Spirochaetota</taxon>
        <taxon>Spirochaetia</taxon>
        <taxon>Spirochaetales</taxon>
        <taxon>Spirochaetaceae</taxon>
        <taxon>Marispirochaeta</taxon>
    </lineage>
</organism>
<reference evidence="1 2" key="1">
    <citation type="submission" date="2017-03" db="EMBL/GenBank/DDBJ databases">
        <title>Draft Genome sequence of Marispirochaeta sp. strain JC444.</title>
        <authorList>
            <person name="Shivani Y."/>
            <person name="Subhash Y."/>
            <person name="Sasikala C."/>
            <person name="Ramana C."/>
        </authorList>
    </citation>
    <scope>NUCLEOTIDE SEQUENCE [LARGE SCALE GENOMIC DNA]</scope>
    <source>
        <strain evidence="1 2">JC444</strain>
    </source>
</reference>
<dbReference type="Proteomes" id="UP000192343">
    <property type="component" value="Unassembled WGS sequence"/>
</dbReference>
<comment type="caution">
    <text evidence="1">The sequence shown here is derived from an EMBL/GenBank/DDBJ whole genome shotgun (WGS) entry which is preliminary data.</text>
</comment>
<evidence type="ECO:0000313" key="2">
    <source>
        <dbReference type="Proteomes" id="UP000192343"/>
    </source>
</evidence>
<sequence>MSIITIVTGEIDAGKTRHLHERGSRSGTAAWLSVKSFPGYDLLTLPGGRRIPLARPTGTDAPRGWFPFRRFFFNPAAFAAAESCWAAFEGSPPKELILDEVGPLELEGRGFAPLLRIFLTAGSDLTVSVRPSLLEVVPDYFGFSPDRIIRL</sequence>
<name>A0A1Y1RVE2_9SPIO</name>
<evidence type="ECO:0008006" key="3">
    <source>
        <dbReference type="Google" id="ProtNLM"/>
    </source>
</evidence>
<dbReference type="AlphaFoldDB" id="A0A1Y1RVE2"/>
<evidence type="ECO:0000313" key="1">
    <source>
        <dbReference type="EMBL" id="ORC33991.1"/>
    </source>
</evidence>
<accession>A0A1Y1RVE2</accession>
<dbReference type="EMBL" id="MWQY01000016">
    <property type="protein sequence ID" value="ORC33991.1"/>
    <property type="molecule type" value="Genomic_DNA"/>
</dbReference>
<proteinExistence type="predicted"/>
<keyword evidence="2" id="KW-1185">Reference proteome</keyword>
<dbReference type="RefSeq" id="WP_143305717.1">
    <property type="nucleotide sequence ID" value="NZ_MWQY01000016.1"/>
</dbReference>